<dbReference type="AlphaFoldDB" id="A0AAW1K415"/>
<dbReference type="PROSITE" id="PS50878">
    <property type="entry name" value="RT_POL"/>
    <property type="match status" value="1"/>
</dbReference>
<dbReference type="CDD" id="cd01650">
    <property type="entry name" value="RT_nLTR_like"/>
    <property type="match status" value="1"/>
</dbReference>
<dbReference type="EMBL" id="JBDFQZ010000006">
    <property type="protein sequence ID" value="KAK9713574.1"/>
    <property type="molecule type" value="Genomic_DNA"/>
</dbReference>
<comment type="caution">
    <text evidence="2">The sequence shown here is derived from an EMBL/GenBank/DDBJ whole genome shotgun (WGS) entry which is preliminary data.</text>
</comment>
<dbReference type="SUPFAM" id="SSF56219">
    <property type="entry name" value="DNase I-like"/>
    <property type="match status" value="1"/>
</dbReference>
<dbReference type="PANTHER" id="PTHR33116">
    <property type="entry name" value="REVERSE TRANSCRIPTASE ZINC-BINDING DOMAIN-CONTAINING PROTEIN-RELATED-RELATED"/>
    <property type="match status" value="1"/>
</dbReference>
<dbReference type="PANTHER" id="PTHR33116:SF84">
    <property type="entry name" value="RNA-DIRECTED DNA POLYMERASE"/>
    <property type="match status" value="1"/>
</dbReference>
<dbReference type="InterPro" id="IPR036691">
    <property type="entry name" value="Endo/exonu/phosph_ase_sf"/>
</dbReference>
<dbReference type="Proteomes" id="UP001443914">
    <property type="component" value="Unassembled WGS sequence"/>
</dbReference>
<evidence type="ECO:0000313" key="2">
    <source>
        <dbReference type="EMBL" id="KAK9713574.1"/>
    </source>
</evidence>
<proteinExistence type="predicted"/>
<protein>
    <recommendedName>
        <fullName evidence="1">Reverse transcriptase domain-containing protein</fullName>
    </recommendedName>
</protein>
<evidence type="ECO:0000313" key="3">
    <source>
        <dbReference type="Proteomes" id="UP001443914"/>
    </source>
</evidence>
<evidence type="ECO:0000259" key="1">
    <source>
        <dbReference type="PROSITE" id="PS50878"/>
    </source>
</evidence>
<dbReference type="Pfam" id="PF13966">
    <property type="entry name" value="zf-RVT"/>
    <property type="match status" value="1"/>
</dbReference>
<feature type="domain" description="Reverse transcriptase" evidence="1">
    <location>
        <begin position="506"/>
        <end position="831"/>
    </location>
</feature>
<keyword evidence="3" id="KW-1185">Reference proteome</keyword>
<dbReference type="InterPro" id="IPR043502">
    <property type="entry name" value="DNA/RNA_pol_sf"/>
</dbReference>
<reference evidence="2" key="1">
    <citation type="submission" date="2024-03" db="EMBL/GenBank/DDBJ databases">
        <title>WGS assembly of Saponaria officinalis var. Norfolk2.</title>
        <authorList>
            <person name="Jenkins J."/>
            <person name="Shu S."/>
            <person name="Grimwood J."/>
            <person name="Barry K."/>
            <person name="Goodstein D."/>
            <person name="Schmutz J."/>
            <person name="Leebens-Mack J."/>
            <person name="Osbourn A."/>
        </authorList>
    </citation>
    <scope>NUCLEOTIDE SEQUENCE [LARGE SCALE GENOMIC DNA]</scope>
    <source>
        <strain evidence="2">JIC</strain>
    </source>
</reference>
<dbReference type="SUPFAM" id="SSF56672">
    <property type="entry name" value="DNA/RNA polymerases"/>
    <property type="match status" value="1"/>
</dbReference>
<dbReference type="Pfam" id="PF00078">
    <property type="entry name" value="RVT_1"/>
    <property type="match status" value="1"/>
</dbReference>
<sequence>MVSFLPNGIFLVRFDIKEHQQAVVSNGHLLFDSKPVIVKEWSPDAELIKHDVKVVSVWMKLFGLDVKFWGKFIKSDVATSRRAFLRYARVLIEVRVDQRFPEELKFYDEIGKLQVIRVEYDWLPIVYTNCKGMGHKIDQCRRSGQGGKVKRVWRPKVVVPVQSQPQSQFVPATPMSAAAPPPTGNVVTGEASFPRRIIARMLRNNSGTSRLYTPGGVSFIEALNLSIQKGRGEMVANERVIHAKVLDKVRNKQFSFSLVYGMNKPDERVSLWRSLKAYTAYVSGAWAVCGDFNCLLGLNERIGGNEVVHDDILPLRDVTDFCQLQDLNAIGSFFTWNNKHEVGMKIYSRIDRVLVNTQWLDIFPDSFANFLPEGLFDHCPCLINFHETLVNRKLPFKYYNMWALAKEFEQIVRNSWSMVVVGSPMFKLVRKLQSLKNPLRSLNKEQFSDIENLAHVASLTLQHYYRLLVGDPLNKDMCDAERQCAKEADDLLHARNAYLMQKAKEMWIEDGDDNTSFFHASIKRRRMRNRVYQVFDADNNLCTTPDQIMNAFENFYVSLLGDAKPVSPIHRRVVQAGKCITHDHIAILTADVTHEEIKSAMFDIPGTKAPGPDGYSSQFFKDSWDIVGNDMVAAIQDVFSSGQSCSPRVLLKVDLQKAYDSFEWSFVLDMMEALGFPRRFVSLIAQCISSPSYSIAINGEVFGFFKGRRGLRQGDPLSPLLFTICLEYLSRVLETVQKHRLFRFHPLCKSMGLSHLCFADDLLLFCKGDENSVMLLLRAFETFSKASGLKMSPRKSCIYSNGVAEGLIKRLVDGVGIQRGRVPFKYLGVTISPKKLSVADCACLVDRVTEKIRGLGARHLSYTGRVVLTRSVLLSLHCYWARIFILPKTVLSKVEAICRVFLWHGSGASNGPVFVSWEQICRPCKNGGLGFVRLHQWNVAALGKYVWWVQIKADHLWVRWVHVVYLKGRSWDDYTPGSNTSWGWRKLCWVKDKLRMLLVGAARYSTSEIYGQLVDMGSKVVWHPWISTRLIIPKYRFILWLAIQGCLLTQDRLVRMRIICNNCCFLCGADVKSHEHLFFECGYSRQCLQALAQWLGVCIPIRDAFMWWVRLKVRSMAQKQIIGLAMASLIYRIWWARNTSRVELYVVRPSKLCNEIKGDVLTRVRVCKFHIICSRARQ</sequence>
<gene>
    <name evidence="2" type="ORF">RND81_06G036400</name>
</gene>
<accession>A0AAW1K415</accession>
<name>A0AAW1K415_SAPOF</name>
<dbReference type="InterPro" id="IPR026960">
    <property type="entry name" value="RVT-Znf"/>
</dbReference>
<dbReference type="InterPro" id="IPR000477">
    <property type="entry name" value="RT_dom"/>
</dbReference>
<dbReference type="Gene3D" id="3.60.10.10">
    <property type="entry name" value="Endonuclease/exonuclease/phosphatase"/>
    <property type="match status" value="1"/>
</dbReference>
<organism evidence="2 3">
    <name type="scientific">Saponaria officinalis</name>
    <name type="common">Common soapwort</name>
    <name type="synonym">Lychnis saponaria</name>
    <dbReference type="NCBI Taxonomy" id="3572"/>
    <lineage>
        <taxon>Eukaryota</taxon>
        <taxon>Viridiplantae</taxon>
        <taxon>Streptophyta</taxon>
        <taxon>Embryophyta</taxon>
        <taxon>Tracheophyta</taxon>
        <taxon>Spermatophyta</taxon>
        <taxon>Magnoliopsida</taxon>
        <taxon>eudicotyledons</taxon>
        <taxon>Gunneridae</taxon>
        <taxon>Pentapetalae</taxon>
        <taxon>Caryophyllales</taxon>
        <taxon>Caryophyllaceae</taxon>
        <taxon>Caryophylleae</taxon>
        <taxon>Saponaria</taxon>
    </lineage>
</organism>